<sequence>MNQNEAADHPCRGIHDPAQPSCFDGLVLPKGARFVERCDQMDMGGDDEETAHRFGLKGTWAKCDNRGLHFLVGCTPAELGLEEYKDG</sequence>
<dbReference type="AlphaFoldDB" id="A0A0F9WDC1"/>
<accession>A0A0F9WDC1</accession>
<name>A0A0F9WDC1_9ZZZZ</name>
<gene>
    <name evidence="1" type="ORF">LCGC14_0294690</name>
</gene>
<protein>
    <submittedName>
        <fullName evidence="1">Uncharacterized protein</fullName>
    </submittedName>
</protein>
<evidence type="ECO:0000313" key="1">
    <source>
        <dbReference type="EMBL" id="KKN83816.1"/>
    </source>
</evidence>
<dbReference type="EMBL" id="LAZR01000179">
    <property type="protein sequence ID" value="KKN83816.1"/>
    <property type="molecule type" value="Genomic_DNA"/>
</dbReference>
<reference evidence="1" key="1">
    <citation type="journal article" date="2015" name="Nature">
        <title>Complex archaea that bridge the gap between prokaryotes and eukaryotes.</title>
        <authorList>
            <person name="Spang A."/>
            <person name="Saw J.H."/>
            <person name="Jorgensen S.L."/>
            <person name="Zaremba-Niedzwiedzka K."/>
            <person name="Martijn J."/>
            <person name="Lind A.E."/>
            <person name="van Eijk R."/>
            <person name="Schleper C."/>
            <person name="Guy L."/>
            <person name="Ettema T.J."/>
        </authorList>
    </citation>
    <scope>NUCLEOTIDE SEQUENCE</scope>
</reference>
<organism evidence="1">
    <name type="scientific">marine sediment metagenome</name>
    <dbReference type="NCBI Taxonomy" id="412755"/>
    <lineage>
        <taxon>unclassified sequences</taxon>
        <taxon>metagenomes</taxon>
        <taxon>ecological metagenomes</taxon>
    </lineage>
</organism>
<comment type="caution">
    <text evidence="1">The sequence shown here is derived from an EMBL/GenBank/DDBJ whole genome shotgun (WGS) entry which is preliminary data.</text>
</comment>
<proteinExistence type="predicted"/>